<gene>
    <name evidence="6" type="primary">trmL</name>
    <name evidence="9" type="ORF">J0H12_00830</name>
</gene>
<evidence type="ECO:0000256" key="1">
    <source>
        <dbReference type="ARBA" id="ARBA00022490"/>
    </source>
</evidence>
<comment type="catalytic activity">
    <reaction evidence="6">
        <text>cytidine(34) in tRNA + S-adenosyl-L-methionine = 2'-O-methylcytidine(34) in tRNA + S-adenosyl-L-homocysteine + H(+)</text>
        <dbReference type="Rhea" id="RHEA:43084"/>
        <dbReference type="Rhea" id="RHEA-COMP:10331"/>
        <dbReference type="Rhea" id="RHEA-COMP:10332"/>
        <dbReference type="ChEBI" id="CHEBI:15378"/>
        <dbReference type="ChEBI" id="CHEBI:57856"/>
        <dbReference type="ChEBI" id="CHEBI:59789"/>
        <dbReference type="ChEBI" id="CHEBI:74495"/>
        <dbReference type="ChEBI" id="CHEBI:82748"/>
        <dbReference type="EC" id="2.1.1.207"/>
    </reaction>
</comment>
<accession>A0A8J7PZK6</accession>
<evidence type="ECO:0000313" key="9">
    <source>
        <dbReference type="EMBL" id="MBN9412458.1"/>
    </source>
</evidence>
<organism evidence="9 10">
    <name type="scientific">Candidatus Paracaedimonas acanthamoebae</name>
    <dbReference type="NCBI Taxonomy" id="244581"/>
    <lineage>
        <taxon>Bacteria</taxon>
        <taxon>Pseudomonadati</taxon>
        <taxon>Pseudomonadota</taxon>
        <taxon>Alphaproteobacteria</taxon>
        <taxon>Holosporales</taxon>
        <taxon>Caedimonadaceae</taxon>
        <taxon>Candidatus Paracaedimonas</taxon>
    </lineage>
</organism>
<keyword evidence="1 6" id="KW-0963">Cytoplasm</keyword>
<dbReference type="CDD" id="cd18094">
    <property type="entry name" value="SpoU-like_TrmL"/>
    <property type="match status" value="1"/>
</dbReference>
<dbReference type="AlphaFoldDB" id="A0A8J7PZK6"/>
<feature type="domain" description="tRNA/rRNA methyltransferase SpoU type" evidence="8">
    <location>
        <begin position="2"/>
        <end position="137"/>
    </location>
</feature>
<dbReference type="HAMAP" id="MF_01885">
    <property type="entry name" value="tRNA_methyltr_TrmL"/>
    <property type="match status" value="1"/>
</dbReference>
<feature type="binding site" evidence="6 7">
    <location>
        <position position="76"/>
    </location>
    <ligand>
        <name>S-adenosyl-L-methionine</name>
        <dbReference type="ChEBI" id="CHEBI:59789"/>
    </ligand>
</feature>
<dbReference type="EC" id="2.1.1.207" evidence="6"/>
<dbReference type="GO" id="GO:0008757">
    <property type="term" value="F:S-adenosylmethionine-dependent methyltransferase activity"/>
    <property type="evidence" value="ECO:0007669"/>
    <property type="project" value="UniProtKB-UniRule"/>
</dbReference>
<dbReference type="GO" id="GO:0003723">
    <property type="term" value="F:RNA binding"/>
    <property type="evidence" value="ECO:0007669"/>
    <property type="project" value="InterPro"/>
</dbReference>
<evidence type="ECO:0000313" key="10">
    <source>
        <dbReference type="Proteomes" id="UP000664414"/>
    </source>
</evidence>
<protein>
    <recommendedName>
        <fullName evidence="6">tRNA (cytidine(34)-2'-O)-methyltransferase</fullName>
        <ecNumber evidence="6">2.1.1.207</ecNumber>
    </recommendedName>
    <alternativeName>
        <fullName evidence="6">tRNA (cytidine/uridine-2'-O-)-methyltransferase TrmL</fullName>
    </alternativeName>
</protein>
<dbReference type="PIRSF" id="PIRSF029256">
    <property type="entry name" value="SpoU_TrmH_prd"/>
    <property type="match status" value="1"/>
</dbReference>
<dbReference type="InterPro" id="IPR029026">
    <property type="entry name" value="tRNA_m1G_MTases_N"/>
</dbReference>
<dbReference type="GO" id="GO:0008175">
    <property type="term" value="F:tRNA methyltransferase activity"/>
    <property type="evidence" value="ECO:0007669"/>
    <property type="project" value="UniProtKB-UniRule"/>
</dbReference>
<dbReference type="EMBL" id="JAFKGL010000010">
    <property type="protein sequence ID" value="MBN9412458.1"/>
    <property type="molecule type" value="Genomic_DNA"/>
</dbReference>
<dbReference type="InterPro" id="IPR001537">
    <property type="entry name" value="SpoU_MeTrfase"/>
</dbReference>
<evidence type="ECO:0000256" key="2">
    <source>
        <dbReference type="ARBA" id="ARBA00022603"/>
    </source>
</evidence>
<comment type="similarity">
    <text evidence="6">Belongs to the class IV-like SAM-binding methyltransferase superfamily. RNA methyltransferase TrmH family. TrmL subfamily.</text>
</comment>
<dbReference type="SUPFAM" id="SSF75217">
    <property type="entry name" value="alpha/beta knot"/>
    <property type="match status" value="1"/>
</dbReference>
<proteinExistence type="inferred from homology"/>
<dbReference type="InterPro" id="IPR029028">
    <property type="entry name" value="Alpha/beta_knot_MTases"/>
</dbReference>
<comment type="caution">
    <text evidence="9">The sequence shown here is derived from an EMBL/GenBank/DDBJ whole genome shotgun (WGS) entry which is preliminary data.</text>
</comment>
<dbReference type="PANTHER" id="PTHR42971">
    <property type="entry name" value="TRNA (CYTIDINE(34)-2'-O)-METHYLTRANSFERASE"/>
    <property type="match status" value="1"/>
</dbReference>
<feature type="binding site" evidence="6 7">
    <location>
        <position position="118"/>
    </location>
    <ligand>
        <name>S-adenosyl-L-methionine</name>
        <dbReference type="ChEBI" id="CHEBI:59789"/>
    </ligand>
</feature>
<reference evidence="9" key="1">
    <citation type="submission" date="2021-02" db="EMBL/GenBank/DDBJ databases">
        <title>Thiocyanate and organic carbon inputs drive convergent selection for specific autotrophic Afipia and Thiobacillus strains within complex microbiomes.</title>
        <authorList>
            <person name="Huddy R.J."/>
            <person name="Sachdeva R."/>
            <person name="Kadzinga F."/>
            <person name="Kantor R.S."/>
            <person name="Harrison S.T.L."/>
            <person name="Banfield J.F."/>
        </authorList>
    </citation>
    <scope>NUCLEOTIDE SEQUENCE</scope>
    <source>
        <strain evidence="9">SCN18_10_11_15_R4_P_38_20</strain>
    </source>
</reference>
<comment type="subcellular location">
    <subcellularLocation>
        <location evidence="6">Cytoplasm</location>
    </subcellularLocation>
</comment>
<keyword evidence="3 6" id="KW-0808">Transferase</keyword>
<evidence type="ECO:0000259" key="8">
    <source>
        <dbReference type="Pfam" id="PF00588"/>
    </source>
</evidence>
<comment type="subunit">
    <text evidence="6">Homodimer.</text>
</comment>
<dbReference type="Pfam" id="PF00588">
    <property type="entry name" value="SpoU_methylase"/>
    <property type="match status" value="1"/>
</dbReference>
<feature type="binding site" evidence="6 7">
    <location>
        <position position="98"/>
    </location>
    <ligand>
        <name>S-adenosyl-L-methionine</name>
        <dbReference type="ChEBI" id="CHEBI:59789"/>
    </ligand>
</feature>
<evidence type="ECO:0000256" key="3">
    <source>
        <dbReference type="ARBA" id="ARBA00022679"/>
    </source>
</evidence>
<dbReference type="InterPro" id="IPR016914">
    <property type="entry name" value="TrmL"/>
</dbReference>
<name>A0A8J7PZK6_9PROT</name>
<keyword evidence="2 6" id="KW-0489">Methyltransferase</keyword>
<keyword evidence="4 6" id="KW-0949">S-adenosyl-L-methionine</keyword>
<keyword evidence="5 6" id="KW-0819">tRNA processing</keyword>
<evidence type="ECO:0000256" key="5">
    <source>
        <dbReference type="ARBA" id="ARBA00022694"/>
    </source>
</evidence>
<evidence type="ECO:0000256" key="6">
    <source>
        <dbReference type="HAMAP-Rule" id="MF_01885"/>
    </source>
</evidence>
<dbReference type="Gene3D" id="3.40.1280.10">
    <property type="match status" value="1"/>
</dbReference>
<dbReference type="GO" id="GO:0005737">
    <property type="term" value="C:cytoplasm"/>
    <property type="evidence" value="ECO:0007669"/>
    <property type="project" value="UniProtKB-SubCell"/>
</dbReference>
<comment type="catalytic activity">
    <reaction evidence="6">
        <text>5-carboxymethylaminomethyluridine(34) in tRNA(Leu) + S-adenosyl-L-methionine = 5-carboxymethylaminomethyl-2'-O-methyluridine(34) in tRNA(Leu) + S-adenosyl-L-homocysteine + H(+)</text>
        <dbReference type="Rhea" id="RHEA:43088"/>
        <dbReference type="Rhea" id="RHEA-COMP:10333"/>
        <dbReference type="Rhea" id="RHEA-COMP:10334"/>
        <dbReference type="ChEBI" id="CHEBI:15378"/>
        <dbReference type="ChEBI" id="CHEBI:57856"/>
        <dbReference type="ChEBI" id="CHEBI:59789"/>
        <dbReference type="ChEBI" id="CHEBI:74508"/>
        <dbReference type="ChEBI" id="CHEBI:74511"/>
        <dbReference type="EC" id="2.1.1.207"/>
    </reaction>
</comment>
<comment type="function">
    <text evidence="6">Methylates the ribose at the nucleotide 34 wobble position in the two leucyl isoacceptors tRNA(Leu)(CmAA) and tRNA(Leu)(cmnm5UmAA). Catalyzes the methyl transfer from S-adenosyl-L-methionine to the 2'-OH of the wobble nucleotide.</text>
</comment>
<dbReference type="Proteomes" id="UP000664414">
    <property type="component" value="Unassembled WGS sequence"/>
</dbReference>
<evidence type="ECO:0000256" key="7">
    <source>
        <dbReference type="PIRSR" id="PIRSR029256-1"/>
    </source>
</evidence>
<evidence type="ECO:0000256" key="4">
    <source>
        <dbReference type="ARBA" id="ARBA00022691"/>
    </source>
</evidence>
<dbReference type="GO" id="GO:0002130">
    <property type="term" value="P:wobble position ribose methylation"/>
    <property type="evidence" value="ECO:0007669"/>
    <property type="project" value="TreeGrafter"/>
</dbReference>
<dbReference type="PANTHER" id="PTHR42971:SF1">
    <property type="entry name" value="TRNA (CYTIDINE(34)-2'-O)-METHYLTRANSFERASE"/>
    <property type="match status" value="1"/>
</dbReference>
<feature type="binding site" evidence="6 7">
    <location>
        <position position="126"/>
    </location>
    <ligand>
        <name>S-adenosyl-L-methionine</name>
        <dbReference type="ChEBI" id="CHEBI:59789"/>
    </ligand>
</feature>
<sequence>MRIALYQPEIPQNTGTLLRLGACLNVGLDIIEPCGFVFSDQRLQRSGMDYIQECDYRRHPSWVDFYQNCKTRLILLTPAAQTPYYDFAFQSDDTLLLGRESDGVPSDVATLCPYHLQIPMIPRRRSINIAIAASMVLGEALRQIKGFPHA</sequence>